<dbReference type="Pfam" id="PF13598">
    <property type="entry name" value="DUF4139"/>
    <property type="match status" value="1"/>
</dbReference>
<dbReference type="NCBIfam" id="TIGR02231">
    <property type="entry name" value="mucoidy inhibitor MuiA family protein"/>
    <property type="match status" value="1"/>
</dbReference>
<feature type="domain" description="DUF4140" evidence="3">
    <location>
        <begin position="35"/>
        <end position="131"/>
    </location>
</feature>
<organism evidence="4 5">
    <name type="scientific">Diploscapter pachys</name>
    <dbReference type="NCBI Taxonomy" id="2018661"/>
    <lineage>
        <taxon>Eukaryota</taxon>
        <taxon>Metazoa</taxon>
        <taxon>Ecdysozoa</taxon>
        <taxon>Nematoda</taxon>
        <taxon>Chromadorea</taxon>
        <taxon>Rhabditida</taxon>
        <taxon>Rhabditina</taxon>
        <taxon>Rhabditomorpha</taxon>
        <taxon>Rhabditoidea</taxon>
        <taxon>Rhabditidae</taxon>
        <taxon>Diploscapter</taxon>
    </lineage>
</organism>
<sequence length="593" mass="66287">MMENCRNLNQFIQQTRSTMTSVHSFECREQALQKVLVYNDRAEIKRLVKCDLKPGMNELQIKNLPDSYIHDSVRVTGHGDAIIHEVQAKHVPVTRAEKDSPRLAELRQLVKDKEREINELNAHKEILTKEKDGFDKILIQLGSGAVQPGQSSPFVLNNETFTGLSQFFTFYRNSQIQTKNAIRTDEETLEVKNDELNKLRNELFQIEHRGGHSLTLFVQLETQAGGAITMDLAYQVHNARWRPSYDIRVETGEKKRMTITYFGHVAQGTGEEWANVQMFLTTAQPCIGGDVPELGTLDVAIRPPTPPPCQPCPTQIQQYGYAAPMAYGAAPRALRKSMARGGGGAERQMMVAECAMDMDVAIATVQSNTTSTEFAIEKLANIPPDNSEHKVTIGAFEVEPHLIHECVPKKSTNVFFVATAVNQSELALLSGEASVFLDNAFVAKSNIKDISPGERFNVSLGVDPSIRISYKPAREYKEQKGVITKNSSNIHEQIVNVKNTRRDGILLTLKEHVPRSTDEKIKVTLLEPQAVVNASGEVSVSEMPVAQKEGAKISSANNLEWTVAMPAGNQKDLKIRWQVEFPKDDRIEYCEKF</sequence>
<accession>A0A2A2KU49</accession>
<evidence type="ECO:0000256" key="1">
    <source>
        <dbReference type="SAM" id="Coils"/>
    </source>
</evidence>
<dbReference type="PANTHER" id="PTHR31005">
    <property type="entry name" value="DUF4139 DOMAIN-CONTAINING PROTEIN"/>
    <property type="match status" value="1"/>
</dbReference>
<evidence type="ECO:0000313" key="5">
    <source>
        <dbReference type="Proteomes" id="UP000218231"/>
    </source>
</evidence>
<dbReference type="STRING" id="2018661.A0A2A2KU49"/>
<keyword evidence="1" id="KW-0175">Coiled coil</keyword>
<keyword evidence="5" id="KW-1185">Reference proteome</keyword>
<gene>
    <name evidence="4" type="ORF">WR25_19606</name>
</gene>
<dbReference type="AlphaFoldDB" id="A0A2A2KU49"/>
<dbReference type="InterPro" id="IPR025554">
    <property type="entry name" value="DUF4140"/>
</dbReference>
<dbReference type="OrthoDB" id="10068793at2759"/>
<protein>
    <recommendedName>
        <fullName evidence="6">DUF4139 domain-containing protein</fullName>
    </recommendedName>
</protein>
<dbReference type="InterPro" id="IPR037291">
    <property type="entry name" value="DUF4139"/>
</dbReference>
<feature type="coiled-coil region" evidence="1">
    <location>
        <begin position="182"/>
        <end position="209"/>
    </location>
</feature>
<comment type="caution">
    <text evidence="4">The sequence shown here is derived from an EMBL/GenBank/DDBJ whole genome shotgun (WGS) entry which is preliminary data.</text>
</comment>
<dbReference type="EMBL" id="LIAE01007718">
    <property type="protein sequence ID" value="PAV77377.1"/>
    <property type="molecule type" value="Genomic_DNA"/>
</dbReference>
<evidence type="ECO:0000313" key="4">
    <source>
        <dbReference type="EMBL" id="PAV77377.1"/>
    </source>
</evidence>
<evidence type="ECO:0000259" key="3">
    <source>
        <dbReference type="Pfam" id="PF13600"/>
    </source>
</evidence>
<dbReference type="PANTHER" id="PTHR31005:SF4">
    <property type="entry name" value="PROTEIN F37C4.5"/>
    <property type="match status" value="1"/>
</dbReference>
<feature type="domain" description="DUF4139" evidence="2">
    <location>
        <begin position="231"/>
        <end position="583"/>
    </location>
</feature>
<dbReference type="InterPro" id="IPR011935">
    <property type="entry name" value="CHP02231"/>
</dbReference>
<proteinExistence type="predicted"/>
<evidence type="ECO:0000259" key="2">
    <source>
        <dbReference type="Pfam" id="PF13598"/>
    </source>
</evidence>
<feature type="coiled-coil region" evidence="1">
    <location>
        <begin position="103"/>
        <end position="130"/>
    </location>
</feature>
<dbReference type="Pfam" id="PF13600">
    <property type="entry name" value="DUF4140"/>
    <property type="match status" value="1"/>
</dbReference>
<evidence type="ECO:0008006" key="6">
    <source>
        <dbReference type="Google" id="ProtNLM"/>
    </source>
</evidence>
<dbReference type="Proteomes" id="UP000218231">
    <property type="component" value="Unassembled WGS sequence"/>
</dbReference>
<name>A0A2A2KU49_9BILA</name>
<reference evidence="4 5" key="1">
    <citation type="journal article" date="2017" name="Curr. Biol.">
        <title>Genome architecture and evolution of a unichromosomal asexual nematode.</title>
        <authorList>
            <person name="Fradin H."/>
            <person name="Zegar C."/>
            <person name="Gutwein M."/>
            <person name="Lucas J."/>
            <person name="Kovtun M."/>
            <person name="Corcoran D."/>
            <person name="Baugh L.R."/>
            <person name="Kiontke K."/>
            <person name="Gunsalus K."/>
            <person name="Fitch D.H."/>
            <person name="Piano F."/>
        </authorList>
    </citation>
    <scope>NUCLEOTIDE SEQUENCE [LARGE SCALE GENOMIC DNA]</scope>
    <source>
        <strain evidence="4">PF1309</strain>
    </source>
</reference>